<organism evidence="7 8">
    <name type="scientific">Caenorhabditis briggsae</name>
    <dbReference type="NCBI Taxonomy" id="6238"/>
    <lineage>
        <taxon>Eukaryota</taxon>
        <taxon>Metazoa</taxon>
        <taxon>Ecdysozoa</taxon>
        <taxon>Nematoda</taxon>
        <taxon>Chromadorea</taxon>
        <taxon>Rhabditida</taxon>
        <taxon>Rhabditina</taxon>
        <taxon>Rhabditomorpha</taxon>
        <taxon>Rhabditoidea</taxon>
        <taxon>Rhabditidae</taxon>
        <taxon>Peloderinae</taxon>
        <taxon>Caenorhabditis</taxon>
    </lineage>
</organism>
<proteinExistence type="predicted"/>
<evidence type="ECO:0000256" key="2">
    <source>
        <dbReference type="ARBA" id="ARBA00022692"/>
    </source>
</evidence>
<evidence type="ECO:0000313" key="7">
    <source>
        <dbReference type="EMBL" id="ULT88059.1"/>
    </source>
</evidence>
<protein>
    <recommendedName>
        <fullName evidence="6">G-protein coupled receptors family 1 profile domain-containing protein</fullName>
    </recommendedName>
</protein>
<dbReference type="PROSITE" id="PS50262">
    <property type="entry name" value="G_PROTEIN_RECEP_F1_2"/>
    <property type="match status" value="1"/>
</dbReference>
<name>A0AAE9A6I0_CAEBR</name>
<dbReference type="SUPFAM" id="SSF81321">
    <property type="entry name" value="Family A G protein-coupled receptor-like"/>
    <property type="match status" value="2"/>
</dbReference>
<dbReference type="PANTHER" id="PTHR47164">
    <property type="entry name" value="SERPENTINE RECEPTOR, CLASS W-RELATED"/>
    <property type="match status" value="1"/>
</dbReference>
<accession>A0AAE9A6I0</accession>
<dbReference type="AlphaFoldDB" id="A0AAE9A6I0"/>
<keyword evidence="3 5" id="KW-1133">Transmembrane helix</keyword>
<dbReference type="InterPro" id="IPR019427">
    <property type="entry name" value="7TM_GPCR_serpentine_rcpt_Srw"/>
</dbReference>
<comment type="subcellular location">
    <subcellularLocation>
        <location evidence="1">Membrane</location>
    </subcellularLocation>
</comment>
<gene>
    <name evidence="7" type="ORF">L3Y34_007330</name>
</gene>
<evidence type="ECO:0000256" key="4">
    <source>
        <dbReference type="ARBA" id="ARBA00023136"/>
    </source>
</evidence>
<feature type="transmembrane region" description="Helical" evidence="5">
    <location>
        <begin position="65"/>
        <end position="83"/>
    </location>
</feature>
<dbReference type="Gene3D" id="1.20.1070.10">
    <property type="entry name" value="Rhodopsin 7-helix transmembrane proteins"/>
    <property type="match status" value="2"/>
</dbReference>
<sequence length="431" mass="49292">MVPCAYPKSLIEFQFDWILSCVHDAFRRSSAWLGVSLTILRYQIITDISRRNGKLAKPGHGLKEVFLTFFVGFWISLLFYFNMDIAKSGIWKPALGCGISEQIPVYTLKYNAFFEKNNHFFSRARLIVEGGFVKLFPCITSSIFTGLMLRKLRKSMFSSSSKSKTDRTSFLAIFISTSFIITEFPIGIVDLYKAIWNVDSYRYGNWSQASVGWIMILVVFVVSGLQTTFYQSRWIVVENRSVPLPLICADFQNIYSSPQFSVMLSPFFTSDEQIVMKSYLMVDAILTKFLPCIAFSVLTILLVRFLQKLKPSINNTGRKNQESTEERKDLTTKLIVFLSFTFFLTEAPLGVIYLVKVFYRRNDPISILSTDFVIYFTLLVTVNSILHPIFCVFMSSQYRNTIRTMCGVTKKAKTAVKNKTSAVSVQGIQMT</sequence>
<evidence type="ECO:0000313" key="8">
    <source>
        <dbReference type="Proteomes" id="UP000827892"/>
    </source>
</evidence>
<evidence type="ECO:0000256" key="5">
    <source>
        <dbReference type="SAM" id="Phobius"/>
    </source>
</evidence>
<keyword evidence="2 5" id="KW-0812">Transmembrane</keyword>
<dbReference type="EMBL" id="CP090895">
    <property type="protein sequence ID" value="ULT88059.1"/>
    <property type="molecule type" value="Genomic_DNA"/>
</dbReference>
<evidence type="ECO:0000259" key="6">
    <source>
        <dbReference type="PROSITE" id="PS50262"/>
    </source>
</evidence>
<dbReference type="GO" id="GO:0016020">
    <property type="term" value="C:membrane"/>
    <property type="evidence" value="ECO:0007669"/>
    <property type="project" value="UniProtKB-SubCell"/>
</dbReference>
<keyword evidence="4 5" id="KW-0472">Membrane</keyword>
<dbReference type="Proteomes" id="UP000827892">
    <property type="component" value="Chromosome V"/>
</dbReference>
<dbReference type="GO" id="GO:0008528">
    <property type="term" value="F:G protein-coupled peptide receptor activity"/>
    <property type="evidence" value="ECO:0007669"/>
    <property type="project" value="InterPro"/>
</dbReference>
<reference evidence="7 8" key="1">
    <citation type="submission" date="2022-02" db="EMBL/GenBank/DDBJ databases">
        <title>Chromosome-level reference genomes for two strains of Caenorhabditis briggsae: an improved platform for comparative genomics.</title>
        <authorList>
            <person name="Stevens L."/>
            <person name="Andersen E.C."/>
        </authorList>
    </citation>
    <scope>NUCLEOTIDE SEQUENCE [LARGE SCALE GENOMIC DNA]</scope>
    <source>
        <strain evidence="7">QX1410_ONT</strain>
        <tissue evidence="7">Whole-organism</tissue>
    </source>
</reference>
<feature type="transmembrane region" description="Helical" evidence="5">
    <location>
        <begin position="334"/>
        <end position="354"/>
    </location>
</feature>
<feature type="transmembrane region" description="Helical" evidence="5">
    <location>
        <begin position="209"/>
        <end position="230"/>
    </location>
</feature>
<dbReference type="Pfam" id="PF10324">
    <property type="entry name" value="7TM_GPCR_Srw"/>
    <property type="match status" value="2"/>
</dbReference>
<dbReference type="PANTHER" id="PTHR47164:SF2">
    <property type="entry name" value="G-PROTEIN COUPLED RECEPTORS FAMILY 1 PROFILE DOMAIN-CONTAINING PROTEIN"/>
    <property type="match status" value="1"/>
</dbReference>
<dbReference type="InterPro" id="IPR017452">
    <property type="entry name" value="GPCR_Rhodpsn_7TM"/>
</dbReference>
<feature type="transmembrane region" description="Helical" evidence="5">
    <location>
        <begin position="131"/>
        <end position="149"/>
    </location>
</feature>
<feature type="transmembrane region" description="Helical" evidence="5">
    <location>
        <begin position="284"/>
        <end position="306"/>
    </location>
</feature>
<feature type="transmembrane region" description="Helical" evidence="5">
    <location>
        <begin position="170"/>
        <end position="189"/>
    </location>
</feature>
<evidence type="ECO:0000256" key="3">
    <source>
        <dbReference type="ARBA" id="ARBA00022989"/>
    </source>
</evidence>
<evidence type="ECO:0000256" key="1">
    <source>
        <dbReference type="ARBA" id="ARBA00004370"/>
    </source>
</evidence>
<feature type="transmembrane region" description="Helical" evidence="5">
    <location>
        <begin position="374"/>
        <end position="395"/>
    </location>
</feature>
<feature type="domain" description="G-protein coupled receptors family 1 profile" evidence="6">
    <location>
        <begin position="189"/>
        <end position="391"/>
    </location>
</feature>